<dbReference type="EMBL" id="HBUF01357539">
    <property type="protein sequence ID" value="CAG6718548.1"/>
    <property type="molecule type" value="Transcribed_RNA"/>
</dbReference>
<feature type="region of interest" description="Disordered" evidence="7">
    <location>
        <begin position="267"/>
        <end position="299"/>
    </location>
</feature>
<accession>A0A8D8LWA4</accession>
<dbReference type="EMBL" id="HBUF01026001">
    <property type="protein sequence ID" value="CAG6612942.1"/>
    <property type="molecule type" value="Transcribed_RNA"/>
</dbReference>
<dbReference type="EMBL" id="HBUF01357540">
    <property type="protein sequence ID" value="CAG6718550.1"/>
    <property type="molecule type" value="Transcribed_RNA"/>
</dbReference>
<keyword evidence="5 6" id="KW-0539">Nucleus</keyword>
<dbReference type="Gene3D" id="1.10.10.10">
    <property type="entry name" value="Winged helix-like DNA-binding domain superfamily/Winged helix DNA-binding domain"/>
    <property type="match status" value="1"/>
</dbReference>
<dbReference type="EMBL" id="HBUF01299896">
    <property type="protein sequence ID" value="CAG6690850.1"/>
    <property type="molecule type" value="Transcribed_RNA"/>
</dbReference>
<dbReference type="EMBL" id="HBUF01299897">
    <property type="protein sequence ID" value="CAG6690851.1"/>
    <property type="molecule type" value="Transcribed_RNA"/>
</dbReference>
<dbReference type="EMBL" id="HBUF01550801">
    <property type="protein sequence ID" value="CAG6758850.1"/>
    <property type="molecule type" value="Transcribed_RNA"/>
</dbReference>
<evidence type="ECO:0000256" key="2">
    <source>
        <dbReference type="ARBA" id="ARBA00023015"/>
    </source>
</evidence>
<feature type="region of interest" description="Disordered" evidence="7">
    <location>
        <begin position="1"/>
        <end position="25"/>
    </location>
</feature>
<dbReference type="Pfam" id="PF00250">
    <property type="entry name" value="Forkhead"/>
    <property type="match status" value="1"/>
</dbReference>
<evidence type="ECO:0000313" key="9">
    <source>
        <dbReference type="EMBL" id="CAG6612942.1"/>
    </source>
</evidence>
<proteinExistence type="predicted"/>
<sequence length="471" mass="53379">MRKLEEDTSVEVAEGETRPKTGVDDDLTSLTWLQDKNLLKGIHLHTPVVPPDLVMAPNEDSKEQEDVKNTSDIEESSCSNVSPLNLSVNYSSSNVSLKHPFNVPYDPMVHISSKPPFSFSCLIFMSIENSPHKALPVKDIYNWIVDHFPYYKNAPNGWKNSVRHNLSLNKCFRKVEKAPNVGKGSLWMVDAHFRPNLLHALEKAPYSFSRALKTAADDPLSRSKSPPSDDYEDFISQEELNEELNDVDAAAAMMVLKHGPHVSINSDMLSSITSRSRKSPVKKSKFKTSSNIPNASTTNLAPIQVSDELLIKQEREDSDYDAYTDDAYAADEESNSSMTISKYTRDRSLKDEEQRKIEEGADALLNLAGIHTSSSIINNNHIVINHNSDVRNKKYRNTHSHLNNEYQSNGYEEENYKPRFIRRNYSNKKSLKRKADVTNSNARTDNHSENNDKCIKVKKIKLVKNPEKAKR</sequence>
<evidence type="ECO:0000256" key="7">
    <source>
        <dbReference type="SAM" id="MobiDB-lite"/>
    </source>
</evidence>
<dbReference type="PANTHER" id="PTHR13962">
    <property type="entry name" value="FORKHEAD BOX PROTEIN N3-LIKE PROTEIN-RELATED"/>
    <property type="match status" value="1"/>
</dbReference>
<feature type="DNA-binding region" description="Fork-head" evidence="6">
    <location>
        <begin position="114"/>
        <end position="198"/>
    </location>
</feature>
<evidence type="ECO:0000256" key="1">
    <source>
        <dbReference type="ARBA" id="ARBA00004123"/>
    </source>
</evidence>
<dbReference type="GO" id="GO:0000987">
    <property type="term" value="F:cis-regulatory region sequence-specific DNA binding"/>
    <property type="evidence" value="ECO:0007669"/>
    <property type="project" value="TreeGrafter"/>
</dbReference>
<dbReference type="GO" id="GO:0005634">
    <property type="term" value="C:nucleus"/>
    <property type="evidence" value="ECO:0007669"/>
    <property type="project" value="UniProtKB-SubCell"/>
</dbReference>
<evidence type="ECO:0000256" key="5">
    <source>
        <dbReference type="ARBA" id="ARBA00023242"/>
    </source>
</evidence>
<dbReference type="InterPro" id="IPR047119">
    <property type="entry name" value="FOXN2/3-like"/>
</dbReference>
<evidence type="ECO:0000256" key="3">
    <source>
        <dbReference type="ARBA" id="ARBA00023125"/>
    </source>
</evidence>
<keyword evidence="4" id="KW-0804">Transcription</keyword>
<evidence type="ECO:0000259" key="8">
    <source>
        <dbReference type="PROSITE" id="PS50039"/>
    </source>
</evidence>
<evidence type="ECO:0000256" key="6">
    <source>
        <dbReference type="PROSITE-ProRule" id="PRU00089"/>
    </source>
</evidence>
<feature type="compositionally biased region" description="Basic residues" evidence="7">
    <location>
        <begin position="423"/>
        <end position="432"/>
    </location>
</feature>
<keyword evidence="3 6" id="KW-0238">DNA-binding</keyword>
<dbReference type="EMBL" id="HBUF01550800">
    <property type="protein sequence ID" value="CAG6758849.1"/>
    <property type="molecule type" value="Transcribed_RNA"/>
</dbReference>
<dbReference type="SMART" id="SM00339">
    <property type="entry name" value="FH"/>
    <property type="match status" value="1"/>
</dbReference>
<keyword evidence="2" id="KW-0805">Transcription regulation</keyword>
<name>A0A8D8LWA4_9HEMI</name>
<feature type="compositionally biased region" description="Basic and acidic residues" evidence="7">
    <location>
        <begin position="59"/>
        <end position="71"/>
    </location>
</feature>
<feature type="region of interest" description="Disordered" evidence="7">
    <location>
        <begin position="423"/>
        <end position="452"/>
    </location>
</feature>
<organism evidence="9">
    <name type="scientific">Cacopsylla melanoneura</name>
    <dbReference type="NCBI Taxonomy" id="428564"/>
    <lineage>
        <taxon>Eukaryota</taxon>
        <taxon>Metazoa</taxon>
        <taxon>Ecdysozoa</taxon>
        <taxon>Arthropoda</taxon>
        <taxon>Hexapoda</taxon>
        <taxon>Insecta</taxon>
        <taxon>Pterygota</taxon>
        <taxon>Neoptera</taxon>
        <taxon>Paraneoptera</taxon>
        <taxon>Hemiptera</taxon>
        <taxon>Sternorrhyncha</taxon>
        <taxon>Psylloidea</taxon>
        <taxon>Psyllidae</taxon>
        <taxon>Psyllinae</taxon>
        <taxon>Cacopsylla</taxon>
    </lineage>
</organism>
<dbReference type="InterPro" id="IPR001766">
    <property type="entry name" value="Fork_head_dom"/>
</dbReference>
<feature type="compositionally biased region" description="Basic residues" evidence="7">
    <location>
        <begin position="275"/>
        <end position="286"/>
    </location>
</feature>
<reference evidence="9" key="1">
    <citation type="submission" date="2021-05" db="EMBL/GenBank/DDBJ databases">
        <authorList>
            <person name="Alioto T."/>
            <person name="Alioto T."/>
            <person name="Gomez Garrido J."/>
        </authorList>
    </citation>
    <scope>NUCLEOTIDE SEQUENCE</scope>
</reference>
<dbReference type="InterPro" id="IPR030456">
    <property type="entry name" value="TF_fork_head_CS_2"/>
</dbReference>
<dbReference type="PANTHER" id="PTHR13962:SF22">
    <property type="entry name" value="FORKHEAD BOX PROTEIN N3-LIKE PROTEIN"/>
    <property type="match status" value="1"/>
</dbReference>
<feature type="region of interest" description="Disordered" evidence="7">
    <location>
        <begin position="327"/>
        <end position="347"/>
    </location>
</feature>
<dbReference type="EMBL" id="HBUF01026002">
    <property type="protein sequence ID" value="CAG6612943.1"/>
    <property type="molecule type" value="Transcribed_RNA"/>
</dbReference>
<dbReference type="GO" id="GO:0003700">
    <property type="term" value="F:DNA-binding transcription factor activity"/>
    <property type="evidence" value="ECO:0007669"/>
    <property type="project" value="InterPro"/>
</dbReference>
<protein>
    <submittedName>
        <fullName evidence="9">Forkhead box protein N3</fullName>
    </submittedName>
</protein>
<comment type="subcellular location">
    <subcellularLocation>
        <location evidence="1 6">Nucleus</location>
    </subcellularLocation>
</comment>
<dbReference type="PROSITE" id="PS50039">
    <property type="entry name" value="FORK_HEAD_3"/>
    <property type="match status" value="1"/>
</dbReference>
<feature type="region of interest" description="Disordered" evidence="7">
    <location>
        <begin position="50"/>
        <end position="80"/>
    </location>
</feature>
<dbReference type="PROSITE" id="PS00658">
    <property type="entry name" value="FORK_HEAD_2"/>
    <property type="match status" value="1"/>
</dbReference>
<dbReference type="InterPro" id="IPR036390">
    <property type="entry name" value="WH_DNA-bd_sf"/>
</dbReference>
<feature type="domain" description="Fork-head" evidence="8">
    <location>
        <begin position="114"/>
        <end position="198"/>
    </location>
</feature>
<dbReference type="AlphaFoldDB" id="A0A8D8LWA4"/>
<dbReference type="InterPro" id="IPR036388">
    <property type="entry name" value="WH-like_DNA-bd_sf"/>
</dbReference>
<dbReference type="EMBL" id="HBUF01357541">
    <property type="protein sequence ID" value="CAG6718552.1"/>
    <property type="molecule type" value="Transcribed_RNA"/>
</dbReference>
<dbReference type="PRINTS" id="PR00053">
    <property type="entry name" value="FORKHEAD"/>
</dbReference>
<dbReference type="SUPFAM" id="SSF46785">
    <property type="entry name" value="Winged helix' DNA-binding domain"/>
    <property type="match status" value="1"/>
</dbReference>
<evidence type="ECO:0000256" key="4">
    <source>
        <dbReference type="ARBA" id="ARBA00023163"/>
    </source>
</evidence>